<reference evidence="1 2" key="1">
    <citation type="submission" date="2024-02" db="EMBL/GenBank/DDBJ databases">
        <title>Chromosome-scale genome assembly of the rough periwinkle Littorina saxatilis.</title>
        <authorList>
            <person name="De Jode A."/>
            <person name="Faria R."/>
            <person name="Formenti G."/>
            <person name="Sims Y."/>
            <person name="Smith T.P."/>
            <person name="Tracey A."/>
            <person name="Wood J.M.D."/>
            <person name="Zagrodzka Z.B."/>
            <person name="Johannesson K."/>
            <person name="Butlin R.K."/>
            <person name="Leder E.H."/>
        </authorList>
    </citation>
    <scope>NUCLEOTIDE SEQUENCE [LARGE SCALE GENOMIC DNA]</scope>
    <source>
        <strain evidence="1">Snail1</strain>
        <tissue evidence="1">Muscle</tissue>
    </source>
</reference>
<dbReference type="SUPFAM" id="SSF56219">
    <property type="entry name" value="DNase I-like"/>
    <property type="match status" value="1"/>
</dbReference>
<dbReference type="AlphaFoldDB" id="A0AAN9G5L9"/>
<gene>
    <name evidence="1" type="ORF">V1264_006969</name>
</gene>
<protein>
    <submittedName>
        <fullName evidence="1">Uncharacterized protein</fullName>
    </submittedName>
</protein>
<dbReference type="Gene3D" id="3.60.10.10">
    <property type="entry name" value="Endonuclease/exonuclease/phosphatase"/>
    <property type="match status" value="1"/>
</dbReference>
<comment type="caution">
    <text evidence="1">The sequence shown here is derived from an EMBL/GenBank/DDBJ whole genome shotgun (WGS) entry which is preliminary data.</text>
</comment>
<name>A0AAN9G5L9_9CAEN</name>
<keyword evidence="2" id="KW-1185">Reference proteome</keyword>
<proteinExistence type="predicted"/>
<evidence type="ECO:0000313" key="2">
    <source>
        <dbReference type="Proteomes" id="UP001374579"/>
    </source>
</evidence>
<sequence length="119" mass="13454">MHWNAEGVSNTKEELEHFLHENNINICCRQETHLQEGKPFKIRGYQVIRSDRQGKKKGGVMTLVPNNKNARETDRLMEEAEFITTGCKVCPKSGTLTLHGTTTTGTVLLSVRFAPNQEQ</sequence>
<dbReference type="InterPro" id="IPR036691">
    <property type="entry name" value="Endo/exonu/phosph_ase_sf"/>
</dbReference>
<organism evidence="1 2">
    <name type="scientific">Littorina saxatilis</name>
    <dbReference type="NCBI Taxonomy" id="31220"/>
    <lineage>
        <taxon>Eukaryota</taxon>
        <taxon>Metazoa</taxon>
        <taxon>Spiralia</taxon>
        <taxon>Lophotrochozoa</taxon>
        <taxon>Mollusca</taxon>
        <taxon>Gastropoda</taxon>
        <taxon>Caenogastropoda</taxon>
        <taxon>Littorinimorpha</taxon>
        <taxon>Littorinoidea</taxon>
        <taxon>Littorinidae</taxon>
        <taxon>Littorina</taxon>
    </lineage>
</organism>
<accession>A0AAN9G5L9</accession>
<evidence type="ECO:0000313" key="1">
    <source>
        <dbReference type="EMBL" id="KAK7095584.1"/>
    </source>
</evidence>
<dbReference type="Proteomes" id="UP001374579">
    <property type="component" value="Unassembled WGS sequence"/>
</dbReference>
<dbReference type="EMBL" id="JBAMIC010000018">
    <property type="protein sequence ID" value="KAK7095584.1"/>
    <property type="molecule type" value="Genomic_DNA"/>
</dbReference>